<comment type="subunit">
    <text evidence="4 21">The main subunits of complex b-c1 are: cytochrome b, cytochrome c1 and the Rieske protein.</text>
</comment>
<feature type="domain" description="Rieske" evidence="23">
    <location>
        <begin position="84"/>
        <end position="189"/>
    </location>
</feature>
<evidence type="ECO:0000256" key="7">
    <source>
        <dbReference type="ARBA" id="ARBA00022448"/>
    </source>
</evidence>
<keyword evidence="15" id="KW-0408">Iron</keyword>
<keyword evidence="14" id="KW-1133">Transmembrane helix</keyword>
<dbReference type="Gene3D" id="2.102.10.10">
    <property type="entry name" value="Rieske [2Fe-2S] iron-sulphur domain"/>
    <property type="match status" value="1"/>
</dbReference>
<evidence type="ECO:0000256" key="10">
    <source>
        <dbReference type="ARBA" id="ARBA00022714"/>
    </source>
</evidence>
<dbReference type="RefSeq" id="WP_352887350.1">
    <property type="nucleotide sequence ID" value="NZ_JBEPIJ010000002.1"/>
</dbReference>
<dbReference type="Pfam" id="PF10399">
    <property type="entry name" value="UCR_Fe-S_N"/>
    <property type="match status" value="1"/>
</dbReference>
<evidence type="ECO:0000256" key="19">
    <source>
        <dbReference type="ARBA" id="ARBA00029351"/>
    </source>
</evidence>
<evidence type="ECO:0000256" key="8">
    <source>
        <dbReference type="ARBA" id="ARBA00022475"/>
    </source>
</evidence>
<evidence type="ECO:0000256" key="6">
    <source>
        <dbReference type="ARBA" id="ARBA00019816"/>
    </source>
</evidence>
<evidence type="ECO:0000256" key="9">
    <source>
        <dbReference type="ARBA" id="ARBA00022692"/>
    </source>
</evidence>
<dbReference type="Pfam" id="PF00355">
    <property type="entry name" value="Rieske"/>
    <property type="match status" value="1"/>
</dbReference>
<evidence type="ECO:0000256" key="3">
    <source>
        <dbReference type="ARBA" id="ARBA00010651"/>
    </source>
</evidence>
<dbReference type="Gene3D" id="1.20.5.510">
    <property type="entry name" value="Single helix bin"/>
    <property type="match status" value="1"/>
</dbReference>
<keyword evidence="17" id="KW-0472">Membrane</keyword>
<dbReference type="EC" id="7.1.1.8" evidence="5 20"/>
<dbReference type="InterPro" id="IPR014349">
    <property type="entry name" value="Rieske_Fe-S_prot"/>
</dbReference>
<comment type="subcellular location">
    <subcellularLocation>
        <location evidence="2">Cell membrane</location>
        <topology evidence="2">Single-pass membrane protein</topology>
    </subcellularLocation>
</comment>
<evidence type="ECO:0000256" key="22">
    <source>
        <dbReference type="SAM" id="MobiDB-lite"/>
    </source>
</evidence>
<comment type="similarity">
    <text evidence="3">Belongs to the Rieske iron-sulfur protein family.</text>
</comment>
<dbReference type="NCBIfam" id="TIGR01416">
    <property type="entry name" value="Rieske_proteo"/>
    <property type="match status" value="1"/>
</dbReference>
<keyword evidence="9" id="KW-0812">Transmembrane</keyword>
<keyword evidence="11" id="KW-0479">Metal-binding</keyword>
<keyword evidence="13 20" id="KW-0249">Electron transport</keyword>
<dbReference type="PRINTS" id="PR00162">
    <property type="entry name" value="RIESKE"/>
</dbReference>
<gene>
    <name evidence="24" type="primary">petA</name>
    <name evidence="24" type="ORF">ABSH63_03135</name>
</gene>
<proteinExistence type="inferred from homology"/>
<evidence type="ECO:0000256" key="2">
    <source>
        <dbReference type="ARBA" id="ARBA00004162"/>
    </source>
</evidence>
<evidence type="ECO:0000256" key="17">
    <source>
        <dbReference type="ARBA" id="ARBA00023136"/>
    </source>
</evidence>
<evidence type="ECO:0000256" key="21">
    <source>
        <dbReference type="RuleBase" id="RU004497"/>
    </source>
</evidence>
<dbReference type="EMBL" id="JBEPIJ010000002">
    <property type="protein sequence ID" value="MES0873009.1"/>
    <property type="molecule type" value="Genomic_DNA"/>
</dbReference>
<dbReference type="InterPro" id="IPR019470">
    <property type="entry name" value="Ubiq_cytC_Rdtase_Fe-S_su_TAT"/>
</dbReference>
<keyword evidence="16" id="KW-0411">Iron-sulfur</keyword>
<dbReference type="PROSITE" id="PS51318">
    <property type="entry name" value="TAT"/>
    <property type="match status" value="1"/>
</dbReference>
<evidence type="ECO:0000256" key="5">
    <source>
        <dbReference type="ARBA" id="ARBA00012951"/>
    </source>
</evidence>
<evidence type="ECO:0000259" key="23">
    <source>
        <dbReference type="PROSITE" id="PS51296"/>
    </source>
</evidence>
<dbReference type="InterPro" id="IPR017941">
    <property type="entry name" value="Rieske_2Fe-2S"/>
</dbReference>
<evidence type="ECO:0000256" key="4">
    <source>
        <dbReference type="ARBA" id="ARBA00011649"/>
    </source>
</evidence>
<evidence type="ECO:0000256" key="20">
    <source>
        <dbReference type="RuleBase" id="RU004494"/>
    </source>
</evidence>
<accession>A0ABV2A952</accession>
<dbReference type="InterPro" id="IPR005805">
    <property type="entry name" value="Rieske_Fe-S_prot_C"/>
</dbReference>
<dbReference type="PANTHER" id="PTHR10134">
    <property type="entry name" value="CYTOCHROME B-C1 COMPLEX SUBUNIT RIESKE, MITOCHONDRIAL"/>
    <property type="match status" value="1"/>
</dbReference>
<evidence type="ECO:0000256" key="16">
    <source>
        <dbReference type="ARBA" id="ARBA00023014"/>
    </source>
</evidence>
<evidence type="ECO:0000256" key="15">
    <source>
        <dbReference type="ARBA" id="ARBA00023004"/>
    </source>
</evidence>
<dbReference type="CDD" id="cd03470">
    <property type="entry name" value="Rieske_cytochrome_bc1"/>
    <property type="match status" value="1"/>
</dbReference>
<reference evidence="24 25" key="1">
    <citation type="submission" date="2024-06" db="EMBL/GenBank/DDBJ databases">
        <authorList>
            <person name="Li Z."/>
            <person name="Jiang Y."/>
        </authorList>
    </citation>
    <scope>NUCLEOTIDE SEQUENCE [LARGE SCALE GENOMIC DNA]</scope>
    <source>
        <strain evidence="24 25">HSW-8</strain>
    </source>
</reference>
<evidence type="ECO:0000256" key="13">
    <source>
        <dbReference type="ARBA" id="ARBA00022982"/>
    </source>
</evidence>
<dbReference type="PROSITE" id="PS51296">
    <property type="entry name" value="RIESKE"/>
    <property type="match status" value="1"/>
</dbReference>
<keyword evidence="8" id="KW-1003">Cell membrane</keyword>
<evidence type="ECO:0000313" key="25">
    <source>
        <dbReference type="Proteomes" id="UP001465331"/>
    </source>
</evidence>
<dbReference type="InterPro" id="IPR006317">
    <property type="entry name" value="Ubiquinol_cyt_c_Rdtase_Fe-S-su"/>
</dbReference>
<evidence type="ECO:0000256" key="12">
    <source>
        <dbReference type="ARBA" id="ARBA00022967"/>
    </source>
</evidence>
<evidence type="ECO:0000256" key="18">
    <source>
        <dbReference type="ARBA" id="ARBA00023157"/>
    </source>
</evidence>
<keyword evidence="12" id="KW-1278">Translocase</keyword>
<evidence type="ECO:0000313" key="24">
    <source>
        <dbReference type="EMBL" id="MES0873009.1"/>
    </source>
</evidence>
<dbReference type="SUPFAM" id="SSF50022">
    <property type="entry name" value="ISP domain"/>
    <property type="match status" value="1"/>
</dbReference>
<dbReference type="Proteomes" id="UP001465331">
    <property type="component" value="Unassembled WGS sequence"/>
</dbReference>
<organism evidence="24 25">
    <name type="scientific">Sinimarinibacterium thermocellulolyticum</name>
    <dbReference type="NCBI Taxonomy" id="3170016"/>
    <lineage>
        <taxon>Bacteria</taxon>
        <taxon>Pseudomonadati</taxon>
        <taxon>Pseudomonadota</taxon>
        <taxon>Gammaproteobacteria</taxon>
        <taxon>Nevskiales</taxon>
        <taxon>Nevskiaceae</taxon>
        <taxon>Sinimarinibacterium</taxon>
    </lineage>
</organism>
<feature type="region of interest" description="Disordered" evidence="22">
    <location>
        <begin position="88"/>
        <end position="109"/>
    </location>
</feature>
<dbReference type="InterPro" id="IPR006311">
    <property type="entry name" value="TAT_signal"/>
</dbReference>
<comment type="catalytic activity">
    <reaction evidence="19 20">
        <text>a quinol + 2 Fe(III)-[cytochrome c](out) = a quinone + 2 Fe(II)-[cytochrome c](out) + 2 H(+)(out)</text>
        <dbReference type="Rhea" id="RHEA:11484"/>
        <dbReference type="Rhea" id="RHEA-COMP:10350"/>
        <dbReference type="Rhea" id="RHEA-COMP:14399"/>
        <dbReference type="ChEBI" id="CHEBI:15378"/>
        <dbReference type="ChEBI" id="CHEBI:24646"/>
        <dbReference type="ChEBI" id="CHEBI:29033"/>
        <dbReference type="ChEBI" id="CHEBI:29034"/>
        <dbReference type="ChEBI" id="CHEBI:132124"/>
        <dbReference type="EC" id="7.1.1.8"/>
    </reaction>
</comment>
<keyword evidence="7 20" id="KW-0813">Transport</keyword>
<keyword evidence="25" id="KW-1185">Reference proteome</keyword>
<evidence type="ECO:0000256" key="11">
    <source>
        <dbReference type="ARBA" id="ARBA00022723"/>
    </source>
</evidence>
<keyword evidence="18" id="KW-1015">Disulfide bond</keyword>
<keyword evidence="10" id="KW-0001">2Fe-2S</keyword>
<comment type="caution">
    <text evidence="24">The sequence shown here is derived from an EMBL/GenBank/DDBJ whole genome shotgun (WGS) entry which is preliminary data.</text>
</comment>
<protein>
    <recommendedName>
        <fullName evidence="6 20">Ubiquinol-cytochrome c reductase iron-sulfur subunit</fullName>
        <ecNumber evidence="5 20">7.1.1.8</ecNumber>
    </recommendedName>
</protein>
<evidence type="ECO:0000256" key="14">
    <source>
        <dbReference type="ARBA" id="ARBA00022989"/>
    </source>
</evidence>
<comment type="function">
    <text evidence="1">Component of the ubiquinol-cytochrome c reductase complex (complex III or cytochrome b-c1 complex), which is a respiratory chain that generates an electrochemical potential coupled to ATP synthesis.</text>
</comment>
<dbReference type="InterPro" id="IPR036922">
    <property type="entry name" value="Rieske_2Fe-2S_sf"/>
</dbReference>
<name>A0ABV2A952_9GAMM</name>
<evidence type="ECO:0000256" key="1">
    <source>
        <dbReference type="ARBA" id="ARBA00002444"/>
    </source>
</evidence>
<comment type="miscellaneous">
    <text evidence="20">The Rieske protein is a high potential 2Fe-2S protein.</text>
</comment>
<sequence>MSNQGVDPGRRRFLTLTTSVVGGAGAAAAAWPFLASLSPSERAKALGAPVTVDVSKVEPGQRITVAWRGKPVWIVRRTPEMLETLPKVTDDLRDPESREAQQPGYAQNQTRSIKPEILVMVGSCTHLGCSPTFRPDHPAPEIHSNWQGGFFCPCHGSMFDLAGRVYKGVPAPLNLAVPPHRYEGDDTIVVGEDPTGVV</sequence>
<feature type="compositionally biased region" description="Basic and acidic residues" evidence="22">
    <location>
        <begin position="88"/>
        <end position="99"/>
    </location>
</feature>
<comment type="cofactor">
    <cofactor evidence="20">
        <name>[2Fe-2S] cluster</name>
        <dbReference type="ChEBI" id="CHEBI:190135"/>
    </cofactor>
    <text evidence="20">Binds 1 [2Fe-2S] cluster per subunit.</text>
</comment>